<dbReference type="EMBL" id="AEON01000001">
    <property type="protein sequence ID" value="EFT83088.1"/>
    <property type="molecule type" value="Genomic_DNA"/>
</dbReference>
<evidence type="ECO:0000313" key="2">
    <source>
        <dbReference type="EMBL" id="EFT83088.1"/>
    </source>
</evidence>
<dbReference type="eggNOG" id="ENOG5030TZ5">
    <property type="taxonomic scope" value="Bacteria"/>
</dbReference>
<gene>
    <name evidence="2" type="ORF">HMPREF0620_0093</name>
</gene>
<dbReference type="Proteomes" id="UP000004946">
    <property type="component" value="Chromosome"/>
</dbReference>
<organism evidence="2 3">
    <name type="scientific">Parascardovia denticolens DSM 10105 = JCM 12538</name>
    <dbReference type="NCBI Taxonomy" id="864564"/>
    <lineage>
        <taxon>Bacteria</taxon>
        <taxon>Bacillati</taxon>
        <taxon>Actinomycetota</taxon>
        <taxon>Actinomycetes</taxon>
        <taxon>Bifidobacteriales</taxon>
        <taxon>Bifidobacteriaceae</taxon>
        <taxon>Parascardovia</taxon>
    </lineage>
</organism>
<name>E6JYZ4_PARDN</name>
<feature type="transmembrane region" description="Helical" evidence="1">
    <location>
        <begin position="12"/>
        <end position="31"/>
    </location>
</feature>
<proteinExistence type="predicted"/>
<dbReference type="AlphaFoldDB" id="E6JYZ4"/>
<evidence type="ECO:0000313" key="3">
    <source>
        <dbReference type="Proteomes" id="UP000004946"/>
    </source>
</evidence>
<protein>
    <submittedName>
        <fullName evidence="2">Uncharacterized protein</fullName>
    </submittedName>
</protein>
<keyword evidence="1" id="KW-1133">Transmembrane helix</keyword>
<comment type="caution">
    <text evidence="2">The sequence shown here is derived from an EMBL/GenBank/DDBJ whole genome shotgun (WGS) entry which is preliminary data.</text>
</comment>
<sequence>METHKSRRAALLILVIGFTVILIALAIFIAIHMERSRQNERTTSVQKNLTSQVEEGKDKVKLPLTVNNAGWTQALIVCPYSQAKNLPATFRKAAAKINTQDEGAQWIIFSDSKGLRTQKVSRQTIDFCSATVKGWMEISPGQEIPYTTYDEEQ</sequence>
<reference evidence="2 3" key="1">
    <citation type="submission" date="2010-12" db="EMBL/GenBank/DDBJ databases">
        <authorList>
            <person name="Muzny D."/>
            <person name="Qin X."/>
            <person name="Buhay C."/>
            <person name="Dugan-Rocha S."/>
            <person name="Ding Y."/>
            <person name="Chen G."/>
            <person name="Hawes A."/>
            <person name="Holder M."/>
            <person name="Jhangiani S."/>
            <person name="Johnson A."/>
            <person name="Khan Z."/>
            <person name="Li Z."/>
            <person name="Liu W."/>
            <person name="Liu X."/>
            <person name="Perez L."/>
            <person name="Shen H."/>
            <person name="Wang Q."/>
            <person name="Watt J."/>
            <person name="Xi L."/>
            <person name="Xin Y."/>
            <person name="Zhou J."/>
            <person name="Deng J."/>
            <person name="Jiang H."/>
            <person name="Liu Y."/>
            <person name="Qu J."/>
            <person name="Song X.-Z."/>
            <person name="Zhang L."/>
            <person name="Villasana D."/>
            <person name="Johnson A."/>
            <person name="Liu J."/>
            <person name="Liyanage D."/>
            <person name="Lorensuhewa L."/>
            <person name="Robinson T."/>
            <person name="Song A."/>
            <person name="Song B.-B."/>
            <person name="Dinh H."/>
            <person name="Thornton R."/>
            <person name="Coyle M."/>
            <person name="Francisco L."/>
            <person name="Jackson L."/>
            <person name="Javaid M."/>
            <person name="Korchina V."/>
            <person name="Kovar C."/>
            <person name="Mata R."/>
            <person name="Mathew T."/>
            <person name="Ngo R."/>
            <person name="Nguyen L."/>
            <person name="Nguyen N."/>
            <person name="Okwuonu G."/>
            <person name="Ongeri F."/>
            <person name="Pham C."/>
            <person name="Simmons D."/>
            <person name="Wilczek-Boney K."/>
            <person name="Hale W."/>
            <person name="Jakkamsetti A."/>
            <person name="Pham P."/>
            <person name="Ruth R."/>
            <person name="San Lucas F."/>
            <person name="Warren J."/>
            <person name="Zhang J."/>
            <person name="Zhao Z."/>
            <person name="Zhou C."/>
            <person name="Zhu D."/>
            <person name="Lee S."/>
            <person name="Bess C."/>
            <person name="Blankenburg K."/>
            <person name="Forbes L."/>
            <person name="Fu Q."/>
            <person name="Gubbala S."/>
            <person name="Hirani K."/>
            <person name="Jayaseelan J.C."/>
            <person name="Lara F."/>
            <person name="Munidasa M."/>
            <person name="Palculict T."/>
            <person name="Patil S."/>
            <person name="Pu L.-L."/>
            <person name="Saada N."/>
            <person name="Tang L."/>
            <person name="Weissenberger G."/>
            <person name="Zhu Y."/>
            <person name="Hemphill L."/>
            <person name="Shang Y."/>
            <person name="Youmans B."/>
            <person name="Ayvaz T."/>
            <person name="Ross M."/>
            <person name="Santibanez J."/>
            <person name="Aqrawi P."/>
            <person name="Gross S."/>
            <person name="Joshi V."/>
            <person name="Fowler G."/>
            <person name="Nazareth L."/>
            <person name="Reid J."/>
            <person name="Worley K."/>
            <person name="Petrosino J."/>
            <person name="Highlander S."/>
            <person name="Gibbs R."/>
        </authorList>
    </citation>
    <scope>NUCLEOTIDE SEQUENCE [LARGE SCALE GENOMIC DNA]</scope>
    <source>
        <strain evidence="2 3">DSM 10105</strain>
    </source>
</reference>
<keyword evidence="1" id="KW-0472">Membrane</keyword>
<keyword evidence="1" id="KW-0812">Transmembrane</keyword>
<dbReference type="RefSeq" id="WP_006288531.1">
    <property type="nucleotide sequence ID" value="NZ_AP012333.1"/>
</dbReference>
<evidence type="ECO:0000256" key="1">
    <source>
        <dbReference type="SAM" id="Phobius"/>
    </source>
</evidence>
<keyword evidence="3" id="KW-1185">Reference proteome</keyword>
<accession>E6JYZ4</accession>
<dbReference type="HOGENOM" id="CLU_1711484_0_0_11"/>